<sequence length="163" mass="18115">MLSTGSSHAEGCDGNELGDLAHGRLPDEEAQIGEVPESSVQNGIHLKNDSDDDEPSSGMNPDEDARLWGDLKAETGYTSYTAYLEAYEENHSLLWFSKEVLREIVLFVDHQLQKNLASCCQYVMTLVRDYLPANPDATPVILIAGVDQGYMQIDRELNETFAF</sequence>
<accession>A0A8H3IDD7</accession>
<gene>
    <name evidence="2" type="ORF">IMSHALPRED_003255</name>
</gene>
<evidence type="ECO:0000313" key="2">
    <source>
        <dbReference type="EMBL" id="CAF9916645.1"/>
    </source>
</evidence>
<reference evidence="2" key="1">
    <citation type="submission" date="2021-03" db="EMBL/GenBank/DDBJ databases">
        <authorList>
            <person name="Tagirdzhanova G."/>
        </authorList>
    </citation>
    <scope>NUCLEOTIDE SEQUENCE</scope>
</reference>
<evidence type="ECO:0000256" key="1">
    <source>
        <dbReference type="SAM" id="MobiDB-lite"/>
    </source>
</evidence>
<dbReference type="OrthoDB" id="3231000at2759"/>
<name>A0A8H3IDD7_9LECA</name>
<dbReference type="AlphaFoldDB" id="A0A8H3IDD7"/>
<keyword evidence="3" id="KW-1185">Reference proteome</keyword>
<organism evidence="2 3">
    <name type="scientific">Imshaugia aleurites</name>
    <dbReference type="NCBI Taxonomy" id="172621"/>
    <lineage>
        <taxon>Eukaryota</taxon>
        <taxon>Fungi</taxon>
        <taxon>Dikarya</taxon>
        <taxon>Ascomycota</taxon>
        <taxon>Pezizomycotina</taxon>
        <taxon>Lecanoromycetes</taxon>
        <taxon>OSLEUM clade</taxon>
        <taxon>Lecanoromycetidae</taxon>
        <taxon>Lecanorales</taxon>
        <taxon>Lecanorineae</taxon>
        <taxon>Parmeliaceae</taxon>
        <taxon>Imshaugia</taxon>
    </lineage>
</organism>
<comment type="caution">
    <text evidence="2">The sequence shown here is derived from an EMBL/GenBank/DDBJ whole genome shotgun (WGS) entry which is preliminary data.</text>
</comment>
<evidence type="ECO:0000313" key="3">
    <source>
        <dbReference type="Proteomes" id="UP000664534"/>
    </source>
</evidence>
<feature type="region of interest" description="Disordered" evidence="1">
    <location>
        <begin position="1"/>
        <end position="65"/>
    </location>
</feature>
<protein>
    <submittedName>
        <fullName evidence="2">Uncharacterized protein</fullName>
    </submittedName>
</protein>
<dbReference type="EMBL" id="CAJPDT010000017">
    <property type="protein sequence ID" value="CAF9916645.1"/>
    <property type="molecule type" value="Genomic_DNA"/>
</dbReference>
<proteinExistence type="predicted"/>
<dbReference type="Proteomes" id="UP000664534">
    <property type="component" value="Unassembled WGS sequence"/>
</dbReference>